<dbReference type="Proteomes" id="UP001205486">
    <property type="component" value="Unassembled WGS sequence"/>
</dbReference>
<evidence type="ECO:0000313" key="2">
    <source>
        <dbReference type="Proteomes" id="UP001205486"/>
    </source>
</evidence>
<reference evidence="1" key="1">
    <citation type="submission" date="2022-03" db="EMBL/GenBank/DDBJ databases">
        <title>Interactions between chemoautotrophic and heterotrophic bacteria.</title>
        <authorList>
            <person name="Santoro A."/>
        </authorList>
    </citation>
    <scope>NUCLEOTIDE SEQUENCE</scope>
    <source>
        <strain evidence="1">Nb-106</strain>
    </source>
</reference>
<protein>
    <submittedName>
        <fullName evidence="1">Uncharacterized protein</fullName>
    </submittedName>
</protein>
<name>A0ACC6AMQ0_NITWI</name>
<sequence length="158" mass="17650">MNAFRQSTPKSTSVSIPPAMIRDLRHLLAQAIASAKAYDVPGLCRRLNLADGNEQEAFASKYKYAQKRLGEVSVERVIASGRQRVAEEDHFELTCRPQSGSASGQLQGHRRRRRFQSTKSIQSPLNGRCLSQLVLLRINKMQPVTVFRVLANSEKEAA</sequence>
<accession>A0ACC6AMQ0</accession>
<keyword evidence="2" id="KW-1185">Reference proteome</keyword>
<comment type="caution">
    <text evidence="1">The sequence shown here is derived from an EMBL/GenBank/DDBJ whole genome shotgun (WGS) entry which is preliminary data.</text>
</comment>
<proteinExistence type="predicted"/>
<evidence type="ECO:0000313" key="1">
    <source>
        <dbReference type="EMBL" id="MCP2001145.1"/>
    </source>
</evidence>
<organism evidence="1 2">
    <name type="scientific">Nitrobacter winogradskyi</name>
    <name type="common">Nitrobacter agilis</name>
    <dbReference type="NCBI Taxonomy" id="913"/>
    <lineage>
        <taxon>Bacteria</taxon>
        <taxon>Pseudomonadati</taxon>
        <taxon>Pseudomonadota</taxon>
        <taxon>Alphaproteobacteria</taxon>
        <taxon>Hyphomicrobiales</taxon>
        <taxon>Nitrobacteraceae</taxon>
        <taxon>Nitrobacter</taxon>
    </lineage>
</organism>
<dbReference type="EMBL" id="JALJZS010000005">
    <property type="protein sequence ID" value="MCP2001145.1"/>
    <property type="molecule type" value="Genomic_DNA"/>
</dbReference>
<gene>
    <name evidence="1" type="ORF">J2S34_003631</name>
</gene>